<reference evidence="3" key="1">
    <citation type="submission" date="2018-10" db="EMBL/GenBank/DDBJ databases">
        <title>Hidden diversity of soil giant viruses.</title>
        <authorList>
            <person name="Schulz F."/>
            <person name="Alteio L."/>
            <person name="Goudeau D."/>
            <person name="Ryan E.M."/>
            <person name="Malmstrom R.R."/>
            <person name="Blanchard J."/>
            <person name="Woyke T."/>
        </authorList>
    </citation>
    <scope>NUCLEOTIDE SEQUENCE</scope>
    <source>
        <strain evidence="3">HAV1</strain>
    </source>
</reference>
<dbReference type="Pfam" id="PF00652">
    <property type="entry name" value="Ricin_B_lectin"/>
    <property type="match status" value="1"/>
</dbReference>
<dbReference type="SMART" id="SM00458">
    <property type="entry name" value="RICIN"/>
    <property type="match status" value="2"/>
</dbReference>
<keyword evidence="1" id="KW-0472">Membrane</keyword>
<dbReference type="InterPro" id="IPR035992">
    <property type="entry name" value="Ricin_B-like_lectins"/>
</dbReference>
<dbReference type="EMBL" id="MK072250">
    <property type="protein sequence ID" value="AYV80866.1"/>
    <property type="molecule type" value="Genomic_DNA"/>
</dbReference>
<protein>
    <recommendedName>
        <fullName evidence="2">Ricin B lectin domain-containing protein</fullName>
    </recommendedName>
</protein>
<evidence type="ECO:0000259" key="2">
    <source>
        <dbReference type="SMART" id="SM00458"/>
    </source>
</evidence>
<accession>A0A3G5A0V9</accession>
<feature type="domain" description="Ricin B lectin" evidence="2">
    <location>
        <begin position="1"/>
        <end position="118"/>
    </location>
</feature>
<evidence type="ECO:0000313" key="3">
    <source>
        <dbReference type="EMBL" id="AYV80866.1"/>
    </source>
</evidence>
<dbReference type="SUPFAM" id="SSF50370">
    <property type="entry name" value="Ricin B-like lectins"/>
    <property type="match status" value="2"/>
</dbReference>
<gene>
    <name evidence="3" type="ORF">Harvfovirus8_27</name>
</gene>
<name>A0A3G5A0V9_9VIRU</name>
<sequence length="486" mass="54636">MQISSTINNKYCLTTLSGDTAPTLELCDPNRDEQRWILKDGKIKPRLYPDSCFFIQNNGNGGDTRVGVASCQHNWPSQNDWGMSWGDVYGWFQSNLCLNDEKNVLQATKCSGQTWRTSYTDTTTANQYKNIANQELCINADNAVGPINLKKCDTSLNQQWVFKNGQFSSVNYPDSCLFVGDDKIPVLRNCREVPQPKIGKGWNYVQSAIKNTDMGIVLDNNNNVLSIAAESGNINQKFIPVPGPQVKIDLKYFNDPLTEYPDLSLDDQLNGAKVSIHFISHDYNAIGVPLFEMGEQNPKYEAAAESSFINTRYGKTDLGVTVLNVTRLGESDRYNLSVDGSNRCLVARDERLRIADKCDINDLTAQFKFVQLPGDEPYEYRLTRADNGQYFHYTLSGQYIKRVTFTPNPDPSDKLRINIVTPSNISKIFLKDRADGTITPYTGIQSRAPVLTTESESLPIPLYLIIILFILCILIILACIYSIKSR</sequence>
<dbReference type="Gene3D" id="2.80.10.50">
    <property type="match status" value="2"/>
</dbReference>
<feature type="transmembrane region" description="Helical" evidence="1">
    <location>
        <begin position="460"/>
        <end position="483"/>
    </location>
</feature>
<feature type="domain" description="Ricin B lectin" evidence="2">
    <location>
        <begin position="126"/>
        <end position="241"/>
    </location>
</feature>
<keyword evidence="1" id="KW-0812">Transmembrane</keyword>
<proteinExistence type="predicted"/>
<organism evidence="3">
    <name type="scientific">Harvfovirus sp</name>
    <dbReference type="NCBI Taxonomy" id="2487768"/>
    <lineage>
        <taxon>Viruses</taxon>
        <taxon>Varidnaviria</taxon>
        <taxon>Bamfordvirae</taxon>
        <taxon>Nucleocytoviricota</taxon>
        <taxon>Megaviricetes</taxon>
        <taxon>Imitervirales</taxon>
        <taxon>Mimiviridae</taxon>
        <taxon>Klosneuvirinae</taxon>
    </lineage>
</organism>
<dbReference type="InterPro" id="IPR000772">
    <property type="entry name" value="Ricin_B_lectin"/>
</dbReference>
<dbReference type="PROSITE" id="PS50231">
    <property type="entry name" value="RICIN_B_LECTIN"/>
    <property type="match status" value="1"/>
</dbReference>
<evidence type="ECO:0000256" key="1">
    <source>
        <dbReference type="SAM" id="Phobius"/>
    </source>
</evidence>
<keyword evidence="1" id="KW-1133">Transmembrane helix</keyword>